<reference evidence="1 2" key="1">
    <citation type="submission" date="2021-06" db="EMBL/GenBank/DDBJ databases">
        <authorList>
            <person name="Palmer J.M."/>
        </authorList>
    </citation>
    <scope>NUCLEOTIDE SEQUENCE [LARGE SCALE GENOMIC DNA]</scope>
    <source>
        <strain evidence="1 2">AS_MEX2019</strain>
        <tissue evidence="1">Muscle</tissue>
    </source>
</reference>
<comment type="caution">
    <text evidence="1">The sequence shown here is derived from an EMBL/GenBank/DDBJ whole genome shotgun (WGS) entry which is preliminary data.</text>
</comment>
<evidence type="ECO:0000313" key="1">
    <source>
        <dbReference type="EMBL" id="MEQ2300614.1"/>
    </source>
</evidence>
<organism evidence="1 2">
    <name type="scientific">Ameca splendens</name>
    <dbReference type="NCBI Taxonomy" id="208324"/>
    <lineage>
        <taxon>Eukaryota</taxon>
        <taxon>Metazoa</taxon>
        <taxon>Chordata</taxon>
        <taxon>Craniata</taxon>
        <taxon>Vertebrata</taxon>
        <taxon>Euteleostomi</taxon>
        <taxon>Actinopterygii</taxon>
        <taxon>Neopterygii</taxon>
        <taxon>Teleostei</taxon>
        <taxon>Neoteleostei</taxon>
        <taxon>Acanthomorphata</taxon>
        <taxon>Ovalentaria</taxon>
        <taxon>Atherinomorphae</taxon>
        <taxon>Cyprinodontiformes</taxon>
        <taxon>Goodeidae</taxon>
        <taxon>Ameca</taxon>
    </lineage>
</organism>
<dbReference type="Proteomes" id="UP001469553">
    <property type="component" value="Unassembled WGS sequence"/>
</dbReference>
<gene>
    <name evidence="1" type="ORF">AMECASPLE_027558</name>
</gene>
<accession>A0ABV0Z349</accession>
<protein>
    <submittedName>
        <fullName evidence="1">Uncharacterized protein</fullName>
    </submittedName>
</protein>
<name>A0ABV0Z349_9TELE</name>
<dbReference type="EMBL" id="JAHRIP010049954">
    <property type="protein sequence ID" value="MEQ2300614.1"/>
    <property type="molecule type" value="Genomic_DNA"/>
</dbReference>
<proteinExistence type="predicted"/>
<evidence type="ECO:0000313" key="2">
    <source>
        <dbReference type="Proteomes" id="UP001469553"/>
    </source>
</evidence>
<keyword evidence="2" id="KW-1185">Reference proteome</keyword>
<sequence length="104" mass="12092">MSPFKFPVHCNPPWQKIWRNRQHKQNQAQCEQRCVVEEGGDRKALTHWTRSTFHRKKKQGGDTVNGIISTNKDIKLKAEITANNAKLESSRRILNYFLDLTGSQ</sequence>